<proteinExistence type="predicted"/>
<evidence type="ECO:0000313" key="2">
    <source>
        <dbReference type="EMBL" id="CAD6202903.1"/>
    </source>
</evidence>
<dbReference type="EMBL" id="CAJGYO010000001">
    <property type="protein sequence ID" value="CAD6202903.1"/>
    <property type="molecule type" value="Genomic_DNA"/>
</dbReference>
<comment type="caution">
    <text evidence="2">The sequence shown here is derived from an EMBL/GenBank/DDBJ whole genome shotgun (WGS) entry which is preliminary data.</text>
</comment>
<organism evidence="2 3">
    <name type="scientific">Miscanthus lutarioriparius</name>
    <dbReference type="NCBI Taxonomy" id="422564"/>
    <lineage>
        <taxon>Eukaryota</taxon>
        <taxon>Viridiplantae</taxon>
        <taxon>Streptophyta</taxon>
        <taxon>Embryophyta</taxon>
        <taxon>Tracheophyta</taxon>
        <taxon>Spermatophyta</taxon>
        <taxon>Magnoliopsida</taxon>
        <taxon>Liliopsida</taxon>
        <taxon>Poales</taxon>
        <taxon>Poaceae</taxon>
        <taxon>PACMAD clade</taxon>
        <taxon>Panicoideae</taxon>
        <taxon>Andropogonodae</taxon>
        <taxon>Andropogoneae</taxon>
        <taxon>Saccharinae</taxon>
        <taxon>Miscanthus</taxon>
    </lineage>
</organism>
<feature type="signal peptide" evidence="1">
    <location>
        <begin position="1"/>
        <end position="22"/>
    </location>
</feature>
<gene>
    <name evidence="2" type="ORF">NCGR_LOCUS1141</name>
</gene>
<evidence type="ECO:0000313" key="3">
    <source>
        <dbReference type="Proteomes" id="UP000604825"/>
    </source>
</evidence>
<reference evidence="2" key="1">
    <citation type="submission" date="2020-10" db="EMBL/GenBank/DDBJ databases">
        <authorList>
            <person name="Han B."/>
            <person name="Lu T."/>
            <person name="Zhao Q."/>
            <person name="Huang X."/>
            <person name="Zhao Y."/>
        </authorList>
    </citation>
    <scope>NUCLEOTIDE SEQUENCE</scope>
</reference>
<accession>A0A811MAR2</accession>
<name>A0A811MAR2_9POAL</name>
<feature type="chain" id="PRO_5032589952" evidence="1">
    <location>
        <begin position="23"/>
        <end position="83"/>
    </location>
</feature>
<dbReference type="Proteomes" id="UP000604825">
    <property type="component" value="Unassembled WGS sequence"/>
</dbReference>
<evidence type="ECO:0000256" key="1">
    <source>
        <dbReference type="SAM" id="SignalP"/>
    </source>
</evidence>
<sequence>MAAKSRAIPIVFLVFCVVFAAAVDSDEVPASFDVLLQLQPEKAASLGYDCFTLCTAGCFAAGFPGDYCDVVCERECADEAQKH</sequence>
<keyword evidence="3" id="KW-1185">Reference proteome</keyword>
<keyword evidence="1" id="KW-0732">Signal</keyword>
<dbReference type="AlphaFoldDB" id="A0A811MAR2"/>
<protein>
    <submittedName>
        <fullName evidence="2">Uncharacterized protein</fullName>
    </submittedName>
</protein>
<dbReference type="OrthoDB" id="582380at2759"/>